<dbReference type="InterPro" id="IPR049940">
    <property type="entry name" value="GluQ/Sye"/>
</dbReference>
<feature type="short sequence motif" description="'KMSKS' region" evidence="8">
    <location>
        <begin position="253"/>
        <end position="257"/>
    </location>
</feature>
<gene>
    <name evidence="8" type="primary">gltX</name>
    <name evidence="11" type="ORF">ENP34_08345</name>
</gene>
<feature type="domain" description="Aminoacyl-tRNA synthetase class I anticodon-binding" evidence="10">
    <location>
        <begin position="338"/>
        <end position="488"/>
    </location>
</feature>
<evidence type="ECO:0000256" key="8">
    <source>
        <dbReference type="HAMAP-Rule" id="MF_00022"/>
    </source>
</evidence>
<reference evidence="11" key="1">
    <citation type="journal article" date="2020" name="mSystems">
        <title>Genome- and Community-Level Interaction Insights into Carbon Utilization and Element Cycling Functions of Hydrothermarchaeota in Hydrothermal Sediment.</title>
        <authorList>
            <person name="Zhou Z."/>
            <person name="Liu Y."/>
            <person name="Xu W."/>
            <person name="Pan J."/>
            <person name="Luo Z.H."/>
            <person name="Li M."/>
        </authorList>
    </citation>
    <scope>NUCLEOTIDE SEQUENCE [LARGE SCALE GENOMIC DNA]</scope>
    <source>
        <strain evidence="11">SpSt-210</strain>
    </source>
</reference>
<sequence length="507" mass="57912">MTDQVRVRFAPSPTGDLHVGGARTALFNWLFARQHGGAFILRIEDTDQARLVGQSIAGIIESLRWLGLHWDEGPDVGGPYGPYVQSQRLHLYREHAQRLVLAGHAYYCFCTPERLERVRQEQRARGEPPGYDRHCRYLPEAEVEERLARGEPAVIRFKMPLEGETTIVDLLRGEITYENRLLQDLVLLKSDGFPTYHLANVVDDHYMRISHILRAEEWIPSAPLHYQLYRAFGWEMPVLCHLPLILSPDGKGKLSKRHGATGVLEFKRQGYLPEAMINYLALLGWAYDAEQEIFSLEELLEKFRLEEVNPHPARFNFEKLLWMNQYYINHILSLDDLAQRCVPLLQEAGLVPPEASDPSTPAYAYVREVVALVKDRLKLLTEVVDLTRFFFAEVEDYDPELLLARKVEPAVVLHALERVIETLREADFSDEGDLERRLRGLAEELGLKTGQLFMPIRVAVTGRTVSPGLFETLRVLGRERSLERLAAAREKLAAYLQATAGSTPSRE</sequence>
<dbReference type="Pfam" id="PF19269">
    <property type="entry name" value="Anticodon_2"/>
    <property type="match status" value="1"/>
</dbReference>
<evidence type="ECO:0000256" key="4">
    <source>
        <dbReference type="ARBA" id="ARBA00022741"/>
    </source>
</evidence>
<keyword evidence="2 8" id="KW-0963">Cytoplasm</keyword>
<dbReference type="GO" id="GO:0008270">
    <property type="term" value="F:zinc ion binding"/>
    <property type="evidence" value="ECO:0007669"/>
    <property type="project" value="InterPro"/>
</dbReference>
<dbReference type="GO" id="GO:0006424">
    <property type="term" value="P:glutamyl-tRNA aminoacylation"/>
    <property type="evidence" value="ECO:0007669"/>
    <property type="project" value="UniProtKB-UniRule"/>
</dbReference>
<dbReference type="InterPro" id="IPR000924">
    <property type="entry name" value="Glu/Gln-tRNA-synth"/>
</dbReference>
<comment type="subunit">
    <text evidence="8">Monomer.</text>
</comment>
<dbReference type="GO" id="GO:0005524">
    <property type="term" value="F:ATP binding"/>
    <property type="evidence" value="ECO:0007669"/>
    <property type="project" value="UniProtKB-UniRule"/>
</dbReference>
<dbReference type="PROSITE" id="PS00178">
    <property type="entry name" value="AA_TRNA_LIGASE_I"/>
    <property type="match status" value="1"/>
</dbReference>
<evidence type="ECO:0000256" key="7">
    <source>
        <dbReference type="ARBA" id="ARBA00023146"/>
    </source>
</evidence>
<dbReference type="GO" id="GO:0005829">
    <property type="term" value="C:cytosol"/>
    <property type="evidence" value="ECO:0007669"/>
    <property type="project" value="TreeGrafter"/>
</dbReference>
<feature type="binding site" evidence="8">
    <location>
        <position position="256"/>
    </location>
    <ligand>
        <name>ATP</name>
        <dbReference type="ChEBI" id="CHEBI:30616"/>
    </ligand>
</feature>
<dbReference type="InterPro" id="IPR020751">
    <property type="entry name" value="aa-tRNA-synth_I_codon-bd_sub2"/>
</dbReference>
<evidence type="ECO:0000259" key="9">
    <source>
        <dbReference type="Pfam" id="PF00749"/>
    </source>
</evidence>
<dbReference type="GO" id="GO:0004818">
    <property type="term" value="F:glutamate-tRNA ligase activity"/>
    <property type="evidence" value="ECO:0007669"/>
    <property type="project" value="UniProtKB-UniRule"/>
</dbReference>
<evidence type="ECO:0000256" key="6">
    <source>
        <dbReference type="ARBA" id="ARBA00022917"/>
    </source>
</evidence>
<keyword evidence="4 8" id="KW-0547">Nucleotide-binding</keyword>
<dbReference type="SUPFAM" id="SSF48163">
    <property type="entry name" value="An anticodon-binding domain of class I aminoacyl-tRNA synthetases"/>
    <property type="match status" value="1"/>
</dbReference>
<dbReference type="InterPro" id="IPR020058">
    <property type="entry name" value="Glu/Gln-tRNA-synth_Ib_cat-dom"/>
</dbReference>
<keyword evidence="3 8" id="KW-0436">Ligase</keyword>
<dbReference type="InterPro" id="IPR033910">
    <property type="entry name" value="GluRS_core"/>
</dbReference>
<dbReference type="SUPFAM" id="SSF52374">
    <property type="entry name" value="Nucleotidylyl transferase"/>
    <property type="match status" value="1"/>
</dbReference>
<evidence type="ECO:0000256" key="2">
    <source>
        <dbReference type="ARBA" id="ARBA00022490"/>
    </source>
</evidence>
<comment type="similarity">
    <text evidence="1 8">Belongs to the class-I aminoacyl-tRNA synthetase family. Glutamate--tRNA ligase type 1 subfamily.</text>
</comment>
<proteinExistence type="inferred from homology"/>
<dbReference type="FunFam" id="3.40.50.620:FF:000045">
    <property type="entry name" value="Glutamate--tRNA ligase, mitochondrial"/>
    <property type="match status" value="1"/>
</dbReference>
<evidence type="ECO:0000256" key="5">
    <source>
        <dbReference type="ARBA" id="ARBA00022840"/>
    </source>
</evidence>
<dbReference type="PANTHER" id="PTHR43311:SF2">
    <property type="entry name" value="GLUTAMATE--TRNA LIGASE, MITOCHONDRIAL-RELATED"/>
    <property type="match status" value="1"/>
</dbReference>
<dbReference type="EC" id="6.1.1.17" evidence="8"/>
<dbReference type="NCBIfam" id="TIGR00464">
    <property type="entry name" value="gltX_bact"/>
    <property type="match status" value="1"/>
</dbReference>
<dbReference type="InterPro" id="IPR045462">
    <property type="entry name" value="aa-tRNA-synth_I_cd-bd"/>
</dbReference>
<comment type="subcellular location">
    <subcellularLocation>
        <location evidence="8">Cytoplasm</location>
    </subcellularLocation>
</comment>
<keyword evidence="5 8" id="KW-0067">ATP-binding</keyword>
<dbReference type="InterPro" id="IPR014729">
    <property type="entry name" value="Rossmann-like_a/b/a_fold"/>
</dbReference>
<dbReference type="AlphaFoldDB" id="A0A831TBK5"/>
<dbReference type="Gene3D" id="1.10.8.70">
    <property type="entry name" value="Glutamate-tRNA synthetase, class I, anticodon-binding domain 1"/>
    <property type="match status" value="1"/>
</dbReference>
<dbReference type="GO" id="GO:0000049">
    <property type="term" value="F:tRNA binding"/>
    <property type="evidence" value="ECO:0007669"/>
    <property type="project" value="InterPro"/>
</dbReference>
<comment type="caution">
    <text evidence="8">Lacks conserved residue(s) required for the propagation of feature annotation.</text>
</comment>
<comment type="caution">
    <text evidence="11">The sequence shown here is derived from an EMBL/GenBank/DDBJ whole genome shotgun (WGS) entry which is preliminary data.</text>
</comment>
<evidence type="ECO:0000256" key="1">
    <source>
        <dbReference type="ARBA" id="ARBA00007894"/>
    </source>
</evidence>
<keyword evidence="6 8" id="KW-0648">Protein biosynthesis</keyword>
<dbReference type="InterPro" id="IPR008925">
    <property type="entry name" value="aa_tRNA-synth_I_cd-bd_sf"/>
</dbReference>
<dbReference type="Pfam" id="PF00749">
    <property type="entry name" value="tRNA-synt_1c"/>
    <property type="match status" value="1"/>
</dbReference>
<organism evidence="11">
    <name type="scientific">Thermorudis peleae</name>
    <dbReference type="NCBI Taxonomy" id="1382356"/>
    <lineage>
        <taxon>Bacteria</taxon>
        <taxon>Pseudomonadati</taxon>
        <taxon>Thermomicrobiota</taxon>
        <taxon>Thermomicrobia</taxon>
        <taxon>Thermomicrobia incertae sedis</taxon>
        <taxon>Thermorudis</taxon>
    </lineage>
</organism>
<name>A0A831TBK5_9BACT</name>
<accession>A0A831TBK5</accession>
<comment type="function">
    <text evidence="8">Catalyzes the attachment of glutamate to tRNA(Glu) in a two-step reaction: glutamate is first activated by ATP to form Glu-AMP and then transferred to the acceptor end of tRNA(Glu).</text>
</comment>
<dbReference type="HAMAP" id="MF_00022">
    <property type="entry name" value="Glu_tRNA_synth_type1"/>
    <property type="match status" value="1"/>
</dbReference>
<dbReference type="EMBL" id="DSIY01000200">
    <property type="protein sequence ID" value="HEG91438.1"/>
    <property type="molecule type" value="Genomic_DNA"/>
</dbReference>
<dbReference type="PRINTS" id="PR00987">
    <property type="entry name" value="TRNASYNTHGLU"/>
</dbReference>
<dbReference type="InterPro" id="IPR001412">
    <property type="entry name" value="aa-tRNA-synth_I_CS"/>
</dbReference>
<keyword evidence="7 8" id="KW-0030">Aminoacyl-tRNA synthetase</keyword>
<dbReference type="Gene3D" id="1.10.10.350">
    <property type="match status" value="1"/>
</dbReference>
<comment type="catalytic activity">
    <reaction evidence="8">
        <text>tRNA(Glu) + L-glutamate + ATP = L-glutamyl-tRNA(Glu) + AMP + diphosphate</text>
        <dbReference type="Rhea" id="RHEA:23540"/>
        <dbReference type="Rhea" id="RHEA-COMP:9663"/>
        <dbReference type="Rhea" id="RHEA-COMP:9680"/>
        <dbReference type="ChEBI" id="CHEBI:29985"/>
        <dbReference type="ChEBI" id="CHEBI:30616"/>
        <dbReference type="ChEBI" id="CHEBI:33019"/>
        <dbReference type="ChEBI" id="CHEBI:78442"/>
        <dbReference type="ChEBI" id="CHEBI:78520"/>
        <dbReference type="ChEBI" id="CHEBI:456215"/>
        <dbReference type="EC" id="6.1.1.17"/>
    </reaction>
</comment>
<dbReference type="InterPro" id="IPR004527">
    <property type="entry name" value="Glu-tRNA-ligase_bac/mito"/>
</dbReference>
<protein>
    <recommendedName>
        <fullName evidence="8">Glutamate--tRNA ligase</fullName>
        <ecNumber evidence="8">6.1.1.17</ecNumber>
    </recommendedName>
    <alternativeName>
        <fullName evidence="8">Glutamyl-tRNA synthetase</fullName>
        <shortName evidence="8">GluRS</shortName>
    </alternativeName>
</protein>
<dbReference type="InterPro" id="IPR020752">
    <property type="entry name" value="Glu-tRNA-synth_I_codon-bd_sub1"/>
</dbReference>
<dbReference type="PANTHER" id="PTHR43311">
    <property type="entry name" value="GLUTAMATE--TRNA LIGASE"/>
    <property type="match status" value="1"/>
</dbReference>
<dbReference type="CDD" id="cd00808">
    <property type="entry name" value="GluRS_core"/>
    <property type="match status" value="1"/>
</dbReference>
<feature type="domain" description="Glutamyl/glutaminyl-tRNA synthetase class Ib catalytic" evidence="9">
    <location>
        <begin position="4"/>
        <end position="322"/>
    </location>
</feature>
<evidence type="ECO:0000259" key="10">
    <source>
        <dbReference type="Pfam" id="PF19269"/>
    </source>
</evidence>
<evidence type="ECO:0000313" key="11">
    <source>
        <dbReference type="EMBL" id="HEG91438.1"/>
    </source>
</evidence>
<evidence type="ECO:0000256" key="3">
    <source>
        <dbReference type="ARBA" id="ARBA00022598"/>
    </source>
</evidence>
<feature type="short sequence motif" description="'HIGH' region" evidence="8">
    <location>
        <begin position="11"/>
        <end position="21"/>
    </location>
</feature>
<dbReference type="Gene3D" id="3.40.50.620">
    <property type="entry name" value="HUPs"/>
    <property type="match status" value="1"/>
</dbReference>